<feature type="binding site" evidence="6">
    <location>
        <position position="238"/>
    </location>
    <ligand>
        <name>phosphate</name>
        <dbReference type="ChEBI" id="CHEBI:43474"/>
    </ligand>
</feature>
<feature type="binding site" evidence="6">
    <location>
        <position position="120"/>
    </location>
    <ligand>
        <name>phosphate</name>
        <dbReference type="ChEBI" id="CHEBI:43474"/>
    </ligand>
</feature>
<dbReference type="InterPro" id="IPR035994">
    <property type="entry name" value="Nucleoside_phosphorylase_sf"/>
</dbReference>
<evidence type="ECO:0000256" key="3">
    <source>
        <dbReference type="ARBA" id="ARBA00022676"/>
    </source>
</evidence>
<dbReference type="PANTHER" id="PTHR11904">
    <property type="entry name" value="METHYLTHIOADENOSINE/PURINE NUCLEOSIDE PHOSPHORYLASE"/>
    <property type="match status" value="1"/>
</dbReference>
<evidence type="ECO:0000259" key="7">
    <source>
        <dbReference type="Pfam" id="PF01048"/>
    </source>
</evidence>
<dbReference type="SUPFAM" id="SSF53167">
    <property type="entry name" value="Purine and uridine phosphorylases"/>
    <property type="match status" value="1"/>
</dbReference>
<dbReference type="PIRSF" id="PIRSF000477">
    <property type="entry name" value="PurNPase"/>
    <property type="match status" value="1"/>
</dbReference>
<gene>
    <name evidence="8" type="primary">punA_2</name>
    <name evidence="8" type="ORF">FF011L_52900</name>
</gene>
<keyword evidence="4 5" id="KW-0808">Transferase</keyword>
<dbReference type="UniPathway" id="UPA00606"/>
<dbReference type="GO" id="GO:0009116">
    <property type="term" value="P:nucleoside metabolic process"/>
    <property type="evidence" value="ECO:0007669"/>
    <property type="project" value="InterPro"/>
</dbReference>
<name>A0A517MNL9_9BACT</name>
<dbReference type="AlphaFoldDB" id="A0A517MNL9"/>
<protein>
    <recommendedName>
        <fullName evidence="5">Purine nucleoside phosphorylase</fullName>
        <ecNumber evidence="5">2.4.2.1</ecNumber>
    </recommendedName>
    <alternativeName>
        <fullName evidence="5">Inosine-guanosine phosphorylase</fullName>
    </alternativeName>
</protein>
<comment type="similarity">
    <text evidence="2 5">Belongs to the PNP/MTAP phosphorylase family.</text>
</comment>
<comment type="pathway">
    <text evidence="1 5">Purine metabolism; purine nucleoside salvage.</text>
</comment>
<evidence type="ECO:0000256" key="4">
    <source>
        <dbReference type="ARBA" id="ARBA00022679"/>
    </source>
</evidence>
<evidence type="ECO:0000256" key="6">
    <source>
        <dbReference type="PIRSR" id="PIRSR000477-2"/>
    </source>
</evidence>
<dbReference type="Gene3D" id="3.40.50.1580">
    <property type="entry name" value="Nucleoside phosphorylase domain"/>
    <property type="match status" value="1"/>
</dbReference>
<dbReference type="InterPro" id="IPR011268">
    <property type="entry name" value="Purine_phosphorylase"/>
</dbReference>
<dbReference type="GO" id="GO:0004731">
    <property type="term" value="F:purine-nucleoside phosphorylase activity"/>
    <property type="evidence" value="ECO:0007669"/>
    <property type="project" value="UniProtKB-EC"/>
</dbReference>
<organism evidence="8 9">
    <name type="scientific">Roseimaritima multifibrata</name>
    <dbReference type="NCBI Taxonomy" id="1930274"/>
    <lineage>
        <taxon>Bacteria</taxon>
        <taxon>Pseudomonadati</taxon>
        <taxon>Planctomycetota</taxon>
        <taxon>Planctomycetia</taxon>
        <taxon>Pirellulales</taxon>
        <taxon>Pirellulaceae</taxon>
        <taxon>Roseimaritima</taxon>
    </lineage>
</organism>
<dbReference type="InterPro" id="IPR000845">
    <property type="entry name" value="Nucleoside_phosphorylase_d"/>
</dbReference>
<dbReference type="Pfam" id="PF01048">
    <property type="entry name" value="PNP_UDP_1"/>
    <property type="match status" value="1"/>
</dbReference>
<dbReference type="GO" id="GO:0005737">
    <property type="term" value="C:cytoplasm"/>
    <property type="evidence" value="ECO:0007669"/>
    <property type="project" value="TreeGrafter"/>
</dbReference>
<keyword evidence="9" id="KW-1185">Reference proteome</keyword>
<dbReference type="OrthoDB" id="1523230at2"/>
<dbReference type="EMBL" id="CP036262">
    <property type="protein sequence ID" value="QDS96479.1"/>
    <property type="molecule type" value="Genomic_DNA"/>
</dbReference>
<feature type="domain" description="Nucleoside phosphorylase" evidence="7">
    <location>
        <begin position="31"/>
        <end position="296"/>
    </location>
</feature>
<feature type="binding site" evidence="6">
    <location>
        <position position="219"/>
    </location>
    <ligand>
        <name>a purine D-ribonucleoside</name>
        <dbReference type="ChEBI" id="CHEBI:142355"/>
    </ligand>
</feature>
<proteinExistence type="inferred from homology"/>
<feature type="binding site" evidence="6">
    <location>
        <begin position="88"/>
        <end position="90"/>
    </location>
    <ligand>
        <name>phosphate</name>
        <dbReference type="ChEBI" id="CHEBI:43474"/>
    </ligand>
</feature>
<evidence type="ECO:0000256" key="5">
    <source>
        <dbReference type="PIRNR" id="PIRNR000477"/>
    </source>
</evidence>
<evidence type="ECO:0000313" key="8">
    <source>
        <dbReference type="EMBL" id="QDS96479.1"/>
    </source>
</evidence>
<sequence>MHTLETESQFVGHLSEALAAIEAVGGPRPEVAIVLGSGLGGVVDKIEEPVRIGFADIPGFGQTTAAGHQGELVRGWLGGVPVVVMAGRLHRYGGWSNGQVVFPVEVMRRLGAERLIASNAAGGVRPGLKVGDIVVIEDHIDWMSGSPLARFSPQAEVDQVTDESRLLGSDPFARAPVPIGRGKKVYDEGMIQKALAAARQGGFSATCGTYLAVLGPNYETRAEYRMMRRMGVDVVGMSTVPEVLAAARMGMATLALSMVSNVASPDTAQQANHEEVLAAGQQAEPRMLQMVQAVLRK</sequence>
<evidence type="ECO:0000256" key="2">
    <source>
        <dbReference type="ARBA" id="ARBA00006751"/>
    </source>
</evidence>
<feature type="binding site" evidence="6">
    <location>
        <position position="68"/>
    </location>
    <ligand>
        <name>phosphate</name>
        <dbReference type="ChEBI" id="CHEBI:43474"/>
    </ligand>
</feature>
<accession>A0A517MNL9</accession>
<dbReference type="NCBIfam" id="NF006054">
    <property type="entry name" value="PRK08202.1"/>
    <property type="match status" value="1"/>
</dbReference>
<reference evidence="8 9" key="1">
    <citation type="submission" date="2019-02" db="EMBL/GenBank/DDBJ databases">
        <title>Deep-cultivation of Planctomycetes and their phenomic and genomic characterization uncovers novel biology.</title>
        <authorList>
            <person name="Wiegand S."/>
            <person name="Jogler M."/>
            <person name="Boedeker C."/>
            <person name="Pinto D."/>
            <person name="Vollmers J."/>
            <person name="Rivas-Marin E."/>
            <person name="Kohn T."/>
            <person name="Peeters S.H."/>
            <person name="Heuer A."/>
            <person name="Rast P."/>
            <person name="Oberbeckmann S."/>
            <person name="Bunk B."/>
            <person name="Jeske O."/>
            <person name="Meyerdierks A."/>
            <person name="Storesund J.E."/>
            <person name="Kallscheuer N."/>
            <person name="Luecker S."/>
            <person name="Lage O.M."/>
            <person name="Pohl T."/>
            <person name="Merkel B.J."/>
            <person name="Hornburger P."/>
            <person name="Mueller R.-W."/>
            <person name="Bruemmer F."/>
            <person name="Labrenz M."/>
            <person name="Spormann A.M."/>
            <person name="Op den Camp H."/>
            <person name="Overmann J."/>
            <person name="Amann R."/>
            <person name="Jetten M.S.M."/>
            <person name="Mascher T."/>
            <person name="Medema M.H."/>
            <person name="Devos D.P."/>
            <person name="Kaster A.-K."/>
            <person name="Ovreas L."/>
            <person name="Rohde M."/>
            <person name="Galperin M.Y."/>
            <person name="Jogler C."/>
        </authorList>
    </citation>
    <scope>NUCLEOTIDE SEQUENCE [LARGE SCALE GENOMIC DNA]</scope>
    <source>
        <strain evidence="8 9">FF011L</strain>
    </source>
</reference>
<dbReference type="RefSeq" id="WP_145354617.1">
    <property type="nucleotide sequence ID" value="NZ_CP036262.1"/>
</dbReference>
<dbReference type="KEGG" id="rml:FF011L_52900"/>
<keyword evidence="3 5" id="KW-0328">Glycosyltransferase</keyword>
<dbReference type="EC" id="2.4.2.1" evidence="5"/>
<dbReference type="Proteomes" id="UP000320672">
    <property type="component" value="Chromosome"/>
</dbReference>
<dbReference type="CDD" id="cd09009">
    <property type="entry name" value="PNP-EcPNPII_like"/>
    <property type="match status" value="1"/>
</dbReference>
<evidence type="ECO:0000256" key="1">
    <source>
        <dbReference type="ARBA" id="ARBA00005058"/>
    </source>
</evidence>
<dbReference type="NCBIfam" id="TIGR01697">
    <property type="entry name" value="PNPH-PUNA-XAPA"/>
    <property type="match status" value="1"/>
</dbReference>
<feature type="binding site" evidence="6">
    <location>
        <position position="261"/>
    </location>
    <ligand>
        <name>a purine D-ribonucleoside</name>
        <dbReference type="ChEBI" id="CHEBI:142355"/>
    </ligand>
</feature>
<dbReference type="PANTHER" id="PTHR11904:SF9">
    <property type="entry name" value="PURINE NUCLEOSIDE PHOSPHORYLASE-RELATED"/>
    <property type="match status" value="1"/>
</dbReference>
<feature type="binding site" evidence="6">
    <location>
        <position position="37"/>
    </location>
    <ligand>
        <name>phosphate</name>
        <dbReference type="ChEBI" id="CHEBI:43474"/>
    </ligand>
</feature>
<comment type="function">
    <text evidence="5">The purine nucleoside phosphorylases catalyze the phosphorolytic breakdown of the N-glycosidic bond in the beta-(deoxy)ribonucleoside molecules, with the formation of the corresponding free purine bases and pentose-1-phosphate.</text>
</comment>
<evidence type="ECO:0000313" key="9">
    <source>
        <dbReference type="Proteomes" id="UP000320672"/>
    </source>
</evidence>